<dbReference type="Pfam" id="PF00890">
    <property type="entry name" value="FAD_binding_2"/>
    <property type="match status" value="1"/>
</dbReference>
<dbReference type="InterPro" id="IPR027477">
    <property type="entry name" value="Succ_DH/fumarate_Rdtase_cat_sf"/>
</dbReference>
<dbReference type="InterPro" id="IPR003953">
    <property type="entry name" value="FAD-dep_OxRdtase_2_FAD-bd"/>
</dbReference>
<evidence type="ECO:0000259" key="3">
    <source>
        <dbReference type="Pfam" id="PF00890"/>
    </source>
</evidence>
<keyword evidence="5" id="KW-1185">Reference proteome</keyword>
<dbReference type="PIRSF" id="PIRSF036654">
    <property type="entry name" value="UCP036654"/>
    <property type="match status" value="1"/>
</dbReference>
<dbReference type="PRINTS" id="PR00420">
    <property type="entry name" value="RNGMNOXGNASE"/>
</dbReference>
<evidence type="ECO:0000313" key="5">
    <source>
        <dbReference type="Proteomes" id="UP000001190"/>
    </source>
</evidence>
<feature type="domain" description="FAD-dependent oxidoreductase 2 FAD-binding" evidence="3">
    <location>
        <begin position="4"/>
        <end position="538"/>
    </location>
</feature>
<name>B2HF73_MYCMM</name>
<sequence length="556" mass="60587">MDADVIVVGAGLAGLVATHELTRRGKKVAVVDQENEKNLGGQAFWSFGGLFLVDSPEQRHLGIKDSLELAWNDWSGSAAFDRPDDEDFWATKWARAYVEFAAGEKRSYLTDLGIRFMPTVGWAERGDLRAEGHGNSVPRFHIAWGTGTGVVEPFVDSALQSAKDKLVTFYHRHRVDELVITDGVATGIKGTVLAPDDAERATSSNRDEVGEFELSAQAVIITTGGIGGNHDMVRRYWPDRMGTPPASMITGVPAYVDGRMLDIANDSGVRLVNRDRMWHYTEGVNNWDPIWPKHAIRIIPGPSSMWFDALGRRLPAPYLPGYDTLGTLRHLRTTPEIAKYDHSWFILNQKIIKKEFALSGSEQNPDITGKSRKAVLQERFLNKDATGPVEAFKRHGADFVVANSLEELVEKMNGLTDEPLLDPAAIRRQIEARDLQVANPFCKDVQVQGIRNARRALGDRLGRVAAPHRILDPKAGPLIATKLHILTRKTLGGIQTDLSSRAIGSNGEPIAGLYAAGEVAGFGGGGVHGYNALEGTFLGGCIFSGRAAGRAAADAV</sequence>
<evidence type="ECO:0000256" key="1">
    <source>
        <dbReference type="ARBA" id="ARBA00022630"/>
    </source>
</evidence>
<dbReference type="AlphaFoldDB" id="B2HF73"/>
<dbReference type="RefSeq" id="WP_012396174.1">
    <property type="nucleotide sequence ID" value="NC_010612.1"/>
</dbReference>
<dbReference type="HOGENOM" id="CLU_022946_0_0_11"/>
<dbReference type="NCBIfam" id="NF009472">
    <property type="entry name" value="PRK12834.1"/>
    <property type="match status" value="1"/>
</dbReference>
<protein>
    <recommendedName>
        <fullName evidence="3">FAD-dependent oxidoreductase 2 FAD-binding domain-containing protein</fullName>
    </recommendedName>
</protein>
<dbReference type="InterPro" id="IPR014614">
    <property type="entry name" value="KsdD_DH"/>
</dbReference>
<dbReference type="eggNOG" id="COG3573">
    <property type="taxonomic scope" value="Bacteria"/>
</dbReference>
<evidence type="ECO:0000313" key="4">
    <source>
        <dbReference type="EMBL" id="ACC43035.1"/>
    </source>
</evidence>
<evidence type="ECO:0000256" key="2">
    <source>
        <dbReference type="ARBA" id="ARBA00023002"/>
    </source>
</evidence>
<reference evidence="4 5" key="1">
    <citation type="journal article" date="2008" name="Genome Res.">
        <title>Insights from the complete genome sequence of Mycobacterium marinum on the evolution of Mycobacterium tuberculosis.</title>
        <authorList>
            <person name="Stinear T.P."/>
            <person name="Seemann T."/>
            <person name="Harrison P.F."/>
            <person name="Jenkin G.A."/>
            <person name="Davies J.K."/>
            <person name="Johnson P.D."/>
            <person name="Abdellah Z."/>
            <person name="Arrowsmith C."/>
            <person name="Chillingworth T."/>
            <person name="Churcher C."/>
            <person name="Clarke K."/>
            <person name="Cronin A."/>
            <person name="Davis P."/>
            <person name="Goodhead I."/>
            <person name="Holroyd N."/>
            <person name="Jagels K."/>
            <person name="Lord A."/>
            <person name="Moule S."/>
            <person name="Mungall K."/>
            <person name="Norbertczak H."/>
            <person name="Quail M.A."/>
            <person name="Rabbinowitsch E."/>
            <person name="Walker D."/>
            <person name="White B."/>
            <person name="Whitehead S."/>
            <person name="Small P.L."/>
            <person name="Brosch R."/>
            <person name="Ramakrishnan L."/>
            <person name="Fischbach M.A."/>
            <person name="Parkhill J."/>
            <person name="Cole S.T."/>
        </authorList>
    </citation>
    <scope>NUCLEOTIDE SEQUENCE [LARGE SCALE GENOMIC DNA]</scope>
    <source>
        <strain evidence="5">ATCC BAA-535 / M</strain>
    </source>
</reference>
<accession>B2HF73</accession>
<dbReference type="EMBL" id="CP000854">
    <property type="protein sequence ID" value="ACC43035.1"/>
    <property type="molecule type" value="Genomic_DNA"/>
</dbReference>
<keyword evidence="1" id="KW-0285">Flavoprotein</keyword>
<dbReference type="PANTHER" id="PTHR43260:SF1">
    <property type="entry name" value="KSDD-LIKE STEROID DEHYDROGENASE RV0785"/>
    <property type="match status" value="1"/>
</dbReference>
<dbReference type="PANTHER" id="PTHR43260">
    <property type="entry name" value="3-KETOSTEROID-DELTA-1-DEHYDROGENASE"/>
    <property type="match status" value="1"/>
</dbReference>
<keyword evidence="2" id="KW-0560">Oxidoreductase</keyword>
<dbReference type="Gene3D" id="3.90.700.10">
    <property type="entry name" value="Succinate dehydrogenase/fumarate reductase flavoprotein, catalytic domain"/>
    <property type="match status" value="1"/>
</dbReference>
<dbReference type="KEGG" id="mmi:MMAR_4632"/>
<dbReference type="STRING" id="216594.MMAR_4632"/>
<organism evidence="4 5">
    <name type="scientific">Mycobacterium marinum (strain ATCC BAA-535 / M)</name>
    <dbReference type="NCBI Taxonomy" id="216594"/>
    <lineage>
        <taxon>Bacteria</taxon>
        <taxon>Bacillati</taxon>
        <taxon>Actinomycetota</taxon>
        <taxon>Actinomycetes</taxon>
        <taxon>Mycobacteriales</taxon>
        <taxon>Mycobacteriaceae</taxon>
        <taxon>Mycobacterium</taxon>
        <taxon>Mycobacterium ulcerans group</taxon>
    </lineage>
</organism>
<dbReference type="GO" id="GO:0033765">
    <property type="term" value="F:steroid dehydrogenase activity, acting on the CH-CH group of donors"/>
    <property type="evidence" value="ECO:0007669"/>
    <property type="project" value="UniProtKB-ARBA"/>
</dbReference>
<gene>
    <name evidence="4" type="ordered locus">MMAR_4632</name>
</gene>
<dbReference type="InterPro" id="IPR036188">
    <property type="entry name" value="FAD/NAD-bd_sf"/>
</dbReference>
<dbReference type="OrthoDB" id="9813348at2"/>
<dbReference type="Gene3D" id="3.50.50.60">
    <property type="entry name" value="FAD/NAD(P)-binding domain"/>
    <property type="match status" value="1"/>
</dbReference>
<dbReference type="Proteomes" id="UP000001190">
    <property type="component" value="Chromosome"/>
</dbReference>
<dbReference type="SUPFAM" id="SSF51905">
    <property type="entry name" value="FAD/NAD(P)-binding domain"/>
    <property type="match status" value="1"/>
</dbReference>
<proteinExistence type="predicted"/>